<protein>
    <submittedName>
        <fullName evidence="1">Uncharacterized protein</fullName>
    </submittedName>
</protein>
<evidence type="ECO:0000313" key="1">
    <source>
        <dbReference type="EMBL" id="GCE31182.1"/>
    </source>
</evidence>
<organism evidence="1 2">
    <name type="scientific">Dictyobacter alpinus</name>
    <dbReference type="NCBI Taxonomy" id="2014873"/>
    <lineage>
        <taxon>Bacteria</taxon>
        <taxon>Bacillati</taxon>
        <taxon>Chloroflexota</taxon>
        <taxon>Ktedonobacteria</taxon>
        <taxon>Ktedonobacterales</taxon>
        <taxon>Dictyobacteraceae</taxon>
        <taxon>Dictyobacter</taxon>
    </lineage>
</organism>
<keyword evidence="2" id="KW-1185">Reference proteome</keyword>
<comment type="caution">
    <text evidence="1">The sequence shown here is derived from an EMBL/GenBank/DDBJ whole genome shotgun (WGS) entry which is preliminary data.</text>
</comment>
<evidence type="ECO:0000313" key="2">
    <source>
        <dbReference type="Proteomes" id="UP000287171"/>
    </source>
</evidence>
<gene>
    <name evidence="1" type="ORF">KDA_66660</name>
</gene>
<dbReference type="AlphaFoldDB" id="A0A402BIX6"/>
<accession>A0A402BIX6</accession>
<reference evidence="2" key="1">
    <citation type="submission" date="2018-12" db="EMBL/GenBank/DDBJ databases">
        <title>Tengunoibacter tsumagoiensis gen. nov., sp. nov., Dictyobacter kobayashii sp. nov., D. alpinus sp. nov., and D. joshuensis sp. nov. and description of Dictyobacteraceae fam. nov. within the order Ktedonobacterales isolated from Tengu-no-mugimeshi.</title>
        <authorList>
            <person name="Wang C.M."/>
            <person name="Zheng Y."/>
            <person name="Sakai Y."/>
            <person name="Toyoda A."/>
            <person name="Minakuchi Y."/>
            <person name="Abe K."/>
            <person name="Yokota A."/>
            <person name="Yabe S."/>
        </authorList>
    </citation>
    <scope>NUCLEOTIDE SEQUENCE [LARGE SCALE GENOMIC DNA]</scope>
    <source>
        <strain evidence="2">Uno16</strain>
    </source>
</reference>
<dbReference type="Proteomes" id="UP000287171">
    <property type="component" value="Unassembled WGS sequence"/>
</dbReference>
<dbReference type="EMBL" id="BIFT01000002">
    <property type="protein sequence ID" value="GCE31182.1"/>
    <property type="molecule type" value="Genomic_DNA"/>
</dbReference>
<proteinExistence type="predicted"/>
<sequence>MATIETIFIDNSTGQVFGKAEMPVENLPQSFALDTTMHIGDEDWTVANAEPMTAEEFMRTGKLVLTLQKVVKVPAKDILFTLPTLCDEIPPVLAGSTKQGKHICELHEDDWRQIEFISIAQQDAIDDEFTKIRDIYQKFSVSNGQFFVFKHIHVRQPIDVLLPEGILLDQLTDFFAPMLSRYDGIAYQGSDGLIEGGFAFSVATHLFYGQHVDGMVKMLGIKVGASVPTKKEDIVYALQHFMTTYRLYLVDWCSLQIIPADAEMISTFLED</sequence>
<name>A0A402BIX6_9CHLR</name>